<dbReference type="GO" id="GO:0003677">
    <property type="term" value="F:DNA binding"/>
    <property type="evidence" value="ECO:0007669"/>
    <property type="project" value="UniProtKB-UniRule"/>
</dbReference>
<feature type="domain" description="HTH tetR-type" evidence="3">
    <location>
        <begin position="19"/>
        <end position="79"/>
    </location>
</feature>
<dbReference type="Proteomes" id="UP000239863">
    <property type="component" value="Unassembled WGS sequence"/>
</dbReference>
<evidence type="ECO:0000313" key="5">
    <source>
        <dbReference type="Proteomes" id="UP000239863"/>
    </source>
</evidence>
<dbReference type="EMBL" id="PTIS01000012">
    <property type="protein sequence ID" value="PPK47915.1"/>
    <property type="molecule type" value="Genomic_DNA"/>
</dbReference>
<dbReference type="Gene3D" id="1.10.357.10">
    <property type="entry name" value="Tetracycline Repressor, domain 2"/>
    <property type="match status" value="1"/>
</dbReference>
<dbReference type="PANTHER" id="PTHR43479">
    <property type="entry name" value="ACREF/ENVCD OPERON REPRESSOR-RELATED"/>
    <property type="match status" value="1"/>
</dbReference>
<evidence type="ECO:0000256" key="2">
    <source>
        <dbReference type="PROSITE-ProRule" id="PRU00335"/>
    </source>
</evidence>
<dbReference type="STRING" id="37659.GCA_000703125_00290"/>
<evidence type="ECO:0000259" key="3">
    <source>
        <dbReference type="PROSITE" id="PS50977"/>
    </source>
</evidence>
<organism evidence="4 5">
    <name type="scientific">Clostridium algidicarnis DSM 15099</name>
    <dbReference type="NCBI Taxonomy" id="1121295"/>
    <lineage>
        <taxon>Bacteria</taxon>
        <taxon>Bacillati</taxon>
        <taxon>Bacillota</taxon>
        <taxon>Clostridia</taxon>
        <taxon>Eubacteriales</taxon>
        <taxon>Clostridiaceae</taxon>
        <taxon>Clostridium</taxon>
    </lineage>
</organism>
<proteinExistence type="predicted"/>
<evidence type="ECO:0000256" key="1">
    <source>
        <dbReference type="ARBA" id="ARBA00023125"/>
    </source>
</evidence>
<gene>
    <name evidence="4" type="ORF">BD821_11256</name>
</gene>
<dbReference type="SUPFAM" id="SSF46689">
    <property type="entry name" value="Homeodomain-like"/>
    <property type="match status" value="1"/>
</dbReference>
<protein>
    <submittedName>
        <fullName evidence="4">TetR family transcriptional regulator</fullName>
    </submittedName>
</protein>
<dbReference type="PRINTS" id="PR00455">
    <property type="entry name" value="HTHTETR"/>
</dbReference>
<dbReference type="Pfam" id="PF00440">
    <property type="entry name" value="TetR_N"/>
    <property type="match status" value="1"/>
</dbReference>
<dbReference type="AlphaFoldDB" id="A0A2S6FWF3"/>
<accession>A0A2S6FWF3</accession>
<name>A0A2S6FWF3_9CLOT</name>
<feature type="DNA-binding region" description="H-T-H motif" evidence="2">
    <location>
        <begin position="42"/>
        <end position="61"/>
    </location>
</feature>
<dbReference type="PANTHER" id="PTHR43479:SF11">
    <property type="entry name" value="ACREF_ENVCD OPERON REPRESSOR-RELATED"/>
    <property type="match status" value="1"/>
</dbReference>
<keyword evidence="1 2" id="KW-0238">DNA-binding</keyword>
<comment type="caution">
    <text evidence="4">The sequence shown here is derived from an EMBL/GenBank/DDBJ whole genome shotgun (WGS) entry which is preliminary data.</text>
</comment>
<reference evidence="4 5" key="1">
    <citation type="submission" date="2018-02" db="EMBL/GenBank/DDBJ databases">
        <title>Genomic Encyclopedia of Archaeal and Bacterial Type Strains, Phase II (KMG-II): from individual species to whole genera.</title>
        <authorList>
            <person name="Goeker M."/>
        </authorList>
    </citation>
    <scope>NUCLEOTIDE SEQUENCE [LARGE SCALE GENOMIC DNA]</scope>
    <source>
        <strain evidence="4 5">DSM 15099</strain>
    </source>
</reference>
<dbReference type="InterPro" id="IPR050624">
    <property type="entry name" value="HTH-type_Tx_Regulator"/>
</dbReference>
<dbReference type="PROSITE" id="PS50977">
    <property type="entry name" value="HTH_TETR_2"/>
    <property type="match status" value="1"/>
</dbReference>
<dbReference type="InterPro" id="IPR009057">
    <property type="entry name" value="Homeodomain-like_sf"/>
</dbReference>
<sequence>MDKITKKDEIKSKSENKKLIKEKDLYSAAYELFTTKGFQNTAIDDIVKKAGVAKGTFYLYFKDKYDIINKIILQKSSGLIKEAMQKTKEESFEDFIEMFLFYVNYIIEYLKDNKLMLKIVNKNFSWGVYRRAIMRPEQHEEMREVIDIFIVNMESLGTDKKESEKILFMIIELIGSVCYSSIILEEPYDMDTMKPILFKTIKKMLEV</sequence>
<evidence type="ECO:0000313" key="4">
    <source>
        <dbReference type="EMBL" id="PPK47915.1"/>
    </source>
</evidence>
<dbReference type="InterPro" id="IPR001647">
    <property type="entry name" value="HTH_TetR"/>
</dbReference>